<evidence type="ECO:0000256" key="11">
    <source>
        <dbReference type="ARBA" id="ARBA00022989"/>
    </source>
</evidence>
<accession>A0ABP1SAW8</accession>
<feature type="transmembrane region" description="Helical" evidence="18">
    <location>
        <begin position="164"/>
        <end position="183"/>
    </location>
</feature>
<evidence type="ECO:0000256" key="9">
    <source>
        <dbReference type="ARBA" id="ARBA00022723"/>
    </source>
</evidence>
<keyword evidence="9" id="KW-0479">Metal-binding</keyword>
<comment type="similarity">
    <text evidence="4 16 17">Belongs to the CDP-alcohol phosphatidyltransferase class-I family.</text>
</comment>
<keyword evidence="13 16" id="KW-0472">Membrane</keyword>
<evidence type="ECO:0000256" key="1">
    <source>
        <dbReference type="ARBA" id="ARBA00001936"/>
    </source>
</evidence>
<feature type="transmembrane region" description="Helical" evidence="18">
    <location>
        <begin position="6"/>
        <end position="28"/>
    </location>
</feature>
<keyword evidence="15 16" id="KW-1208">Phospholipid metabolism</keyword>
<keyword evidence="6 16" id="KW-0444">Lipid biosynthesis</keyword>
<evidence type="ECO:0000256" key="16">
    <source>
        <dbReference type="PIRNR" id="PIRNR000848"/>
    </source>
</evidence>
<dbReference type="InterPro" id="IPR043130">
    <property type="entry name" value="CDP-OH_PTrfase_TM_dom"/>
</dbReference>
<evidence type="ECO:0000256" key="14">
    <source>
        <dbReference type="ARBA" id="ARBA00023209"/>
    </source>
</evidence>
<dbReference type="PANTHER" id="PTHR15362:SF4">
    <property type="entry name" value="CDP-DIACYLGLYCEROL--INOSITOL 3-PHOSPHATIDYLTRANSFERASE"/>
    <property type="match status" value="1"/>
</dbReference>
<dbReference type="Proteomes" id="UP001642540">
    <property type="component" value="Unassembled WGS sequence"/>
</dbReference>
<dbReference type="PIRSF" id="PIRSF000848">
    <property type="entry name" value="CDP_diag_ino_3_P"/>
    <property type="match status" value="1"/>
</dbReference>
<dbReference type="InterPro" id="IPR048254">
    <property type="entry name" value="CDP_ALCOHOL_P_TRANSF_CS"/>
</dbReference>
<keyword evidence="21" id="KW-1185">Reference proteome</keyword>
<dbReference type="EMBL" id="CAXLJM020000151">
    <property type="protein sequence ID" value="CAL8143232.1"/>
    <property type="molecule type" value="Genomic_DNA"/>
</dbReference>
<evidence type="ECO:0000256" key="6">
    <source>
        <dbReference type="ARBA" id="ARBA00022516"/>
    </source>
</evidence>
<dbReference type="Pfam" id="PF01066">
    <property type="entry name" value="CDP-OH_P_transf"/>
    <property type="match status" value="1"/>
</dbReference>
<evidence type="ECO:0000256" key="10">
    <source>
        <dbReference type="ARBA" id="ARBA00022842"/>
    </source>
</evidence>
<comment type="caution">
    <text evidence="20">The sequence shown here is derived from an EMBL/GenBank/DDBJ whole genome shotgun (WGS) entry which is preliminary data.</text>
</comment>
<gene>
    <name evidence="19" type="ORF">ODALV1_LOCUS29377</name>
    <name evidence="20" type="ORF">ODALV1_LOCUS31646</name>
</gene>
<evidence type="ECO:0000256" key="15">
    <source>
        <dbReference type="ARBA" id="ARBA00023264"/>
    </source>
</evidence>
<evidence type="ECO:0000256" key="12">
    <source>
        <dbReference type="ARBA" id="ARBA00023098"/>
    </source>
</evidence>
<dbReference type="PROSITE" id="PS00379">
    <property type="entry name" value="CDP_ALCOHOL_P_TRANSF"/>
    <property type="match status" value="1"/>
</dbReference>
<comment type="subcellular location">
    <subcellularLocation>
        <location evidence="3">Membrane</location>
        <topology evidence="3">Multi-pass membrane protein</topology>
    </subcellularLocation>
</comment>
<evidence type="ECO:0000313" key="20">
    <source>
        <dbReference type="EMBL" id="CAL8149145.1"/>
    </source>
</evidence>
<comment type="catalytic activity">
    <reaction evidence="16">
        <text>a CDP-1,2-diacyl-sn-glycerol + myo-inositol = a 1,2-diacyl-sn-glycero-3-phospho-(1D-myo-inositol) + CMP + H(+)</text>
        <dbReference type="Rhea" id="RHEA:11580"/>
        <dbReference type="ChEBI" id="CHEBI:15378"/>
        <dbReference type="ChEBI" id="CHEBI:17268"/>
        <dbReference type="ChEBI" id="CHEBI:57880"/>
        <dbReference type="ChEBI" id="CHEBI:58332"/>
        <dbReference type="ChEBI" id="CHEBI:60377"/>
        <dbReference type="EC" id="2.7.8.11"/>
    </reaction>
</comment>
<evidence type="ECO:0000256" key="18">
    <source>
        <dbReference type="SAM" id="Phobius"/>
    </source>
</evidence>
<evidence type="ECO:0000256" key="4">
    <source>
        <dbReference type="ARBA" id="ARBA00010441"/>
    </source>
</evidence>
<dbReference type="InterPro" id="IPR000462">
    <property type="entry name" value="CDP-OH_P_trans"/>
</dbReference>
<keyword evidence="7 16" id="KW-0808">Transferase</keyword>
<comment type="cofactor">
    <cofactor evidence="2">
        <name>Mg(2+)</name>
        <dbReference type="ChEBI" id="CHEBI:18420"/>
    </cofactor>
</comment>
<evidence type="ECO:0000256" key="3">
    <source>
        <dbReference type="ARBA" id="ARBA00004141"/>
    </source>
</evidence>
<evidence type="ECO:0000256" key="8">
    <source>
        <dbReference type="ARBA" id="ARBA00022692"/>
    </source>
</evidence>
<comment type="cofactor">
    <cofactor evidence="1">
        <name>Mn(2+)</name>
        <dbReference type="ChEBI" id="CHEBI:29035"/>
    </cofactor>
</comment>
<evidence type="ECO:0000256" key="7">
    <source>
        <dbReference type="ARBA" id="ARBA00022679"/>
    </source>
</evidence>
<dbReference type="EC" id="2.7.8.11" evidence="5 16"/>
<reference evidence="20 21" key="1">
    <citation type="submission" date="2024-08" db="EMBL/GenBank/DDBJ databases">
        <authorList>
            <person name="Cucini C."/>
            <person name="Frati F."/>
        </authorList>
    </citation>
    <scope>NUCLEOTIDE SEQUENCE [LARGE SCALE GENOMIC DNA]</scope>
</reference>
<keyword evidence="12 16" id="KW-0443">Lipid metabolism</keyword>
<name>A0ABP1SAW8_9HEXA</name>
<evidence type="ECO:0000256" key="5">
    <source>
        <dbReference type="ARBA" id="ARBA00013212"/>
    </source>
</evidence>
<evidence type="ECO:0000313" key="19">
    <source>
        <dbReference type="EMBL" id="CAL8143232.1"/>
    </source>
</evidence>
<organism evidence="20 21">
    <name type="scientific">Orchesella dallaii</name>
    <dbReference type="NCBI Taxonomy" id="48710"/>
    <lineage>
        <taxon>Eukaryota</taxon>
        <taxon>Metazoa</taxon>
        <taxon>Ecdysozoa</taxon>
        <taxon>Arthropoda</taxon>
        <taxon>Hexapoda</taxon>
        <taxon>Collembola</taxon>
        <taxon>Entomobryomorpha</taxon>
        <taxon>Entomobryoidea</taxon>
        <taxon>Orchesellidae</taxon>
        <taxon>Orchesellinae</taxon>
        <taxon>Orchesella</taxon>
    </lineage>
</organism>
<evidence type="ECO:0000256" key="2">
    <source>
        <dbReference type="ARBA" id="ARBA00001946"/>
    </source>
</evidence>
<dbReference type="PANTHER" id="PTHR15362">
    <property type="entry name" value="PHOSPHATIDYLINOSITOL SYNTHASE"/>
    <property type="match status" value="1"/>
</dbReference>
<dbReference type="InterPro" id="IPR014387">
    <property type="entry name" value="CDP_diag_ino_3_P_euk"/>
</dbReference>
<evidence type="ECO:0000256" key="13">
    <source>
        <dbReference type="ARBA" id="ARBA00023136"/>
    </source>
</evidence>
<dbReference type="EMBL" id="CAXLJM020000190">
    <property type="protein sequence ID" value="CAL8149145.1"/>
    <property type="molecule type" value="Genomic_DNA"/>
</dbReference>
<evidence type="ECO:0000256" key="17">
    <source>
        <dbReference type="RuleBase" id="RU003750"/>
    </source>
</evidence>
<evidence type="ECO:0000313" key="21">
    <source>
        <dbReference type="Proteomes" id="UP001642540"/>
    </source>
</evidence>
<dbReference type="Gene3D" id="1.20.120.1760">
    <property type="match status" value="1"/>
</dbReference>
<proteinExistence type="inferred from homology"/>
<keyword evidence="8 18" id="KW-0812">Transmembrane</keyword>
<keyword evidence="10" id="KW-0460">Magnesium</keyword>
<keyword evidence="11 18" id="KW-1133">Transmembrane helix</keyword>
<keyword evidence="14 16" id="KW-0594">Phospholipid biosynthesis</keyword>
<protein>
    <recommendedName>
        <fullName evidence="5 16">CDP-diacylglycerol--inositol 3-phosphatidyltransferase</fullName>
        <ecNumber evidence="5 16">2.7.8.11</ecNumber>
    </recommendedName>
</protein>
<sequence>MVEENVLLFIPNLIGYARIALAVLSCMFMRTCPGTAFFCYLTSALLDAVDGHAARHFNQSTKFGAMLDQLTDRCGTACLMMCLAAFYPSYAFFFQMSLVVDIGMHWIHLHTSLLQGQTSHKFIPENDPYLLRLYYTNKTVLFSMCSGNEIFYMTMYLLHFYDSYLLIFIAVLSFPIAVAKWLMAILQGTTAAKNLAGIDAAERQAAQGAKTD</sequence>